<dbReference type="RefSeq" id="XP_008083391.1">
    <property type="nucleotide sequence ID" value="XM_008085200.1"/>
</dbReference>
<feature type="compositionally biased region" description="Basic and acidic residues" evidence="1">
    <location>
        <begin position="112"/>
        <end position="121"/>
    </location>
</feature>
<evidence type="ECO:0000256" key="1">
    <source>
        <dbReference type="SAM" id="MobiDB-lite"/>
    </source>
</evidence>
<dbReference type="OMA" id="QAQIQMT"/>
<organism evidence="2 3">
    <name type="scientific">Glarea lozoyensis (strain ATCC 20868 / MF5171)</name>
    <dbReference type="NCBI Taxonomy" id="1116229"/>
    <lineage>
        <taxon>Eukaryota</taxon>
        <taxon>Fungi</taxon>
        <taxon>Dikarya</taxon>
        <taxon>Ascomycota</taxon>
        <taxon>Pezizomycotina</taxon>
        <taxon>Leotiomycetes</taxon>
        <taxon>Helotiales</taxon>
        <taxon>Helotiaceae</taxon>
        <taxon>Glarea</taxon>
    </lineage>
</organism>
<dbReference type="PANTHER" id="PTHR42068">
    <property type="entry name" value="YALI0B18964P"/>
    <property type="match status" value="1"/>
</dbReference>
<dbReference type="HOGENOM" id="CLU_006885_0_0_1"/>
<feature type="compositionally biased region" description="Polar residues" evidence="1">
    <location>
        <begin position="556"/>
        <end position="571"/>
    </location>
</feature>
<dbReference type="OrthoDB" id="5396252at2759"/>
<feature type="region of interest" description="Disordered" evidence="1">
    <location>
        <begin position="228"/>
        <end position="574"/>
    </location>
</feature>
<dbReference type="GeneID" id="19459500"/>
<feature type="compositionally biased region" description="Basic and acidic residues" evidence="1">
    <location>
        <begin position="432"/>
        <end position="442"/>
    </location>
</feature>
<feature type="compositionally biased region" description="Polar residues" evidence="1">
    <location>
        <begin position="302"/>
        <end position="313"/>
    </location>
</feature>
<dbReference type="STRING" id="1116229.S3CS98"/>
<feature type="region of interest" description="Disordered" evidence="1">
    <location>
        <begin position="732"/>
        <end position="774"/>
    </location>
</feature>
<accession>S3CS98</accession>
<dbReference type="Proteomes" id="UP000016922">
    <property type="component" value="Unassembled WGS sequence"/>
</dbReference>
<feature type="compositionally biased region" description="Low complexity" evidence="1">
    <location>
        <begin position="499"/>
        <end position="513"/>
    </location>
</feature>
<keyword evidence="3" id="KW-1185">Reference proteome</keyword>
<feature type="compositionally biased region" description="Low complexity" evidence="1">
    <location>
        <begin position="81"/>
        <end position="110"/>
    </location>
</feature>
<feature type="compositionally biased region" description="Basic residues" evidence="1">
    <location>
        <begin position="886"/>
        <end position="895"/>
    </location>
</feature>
<gene>
    <name evidence="2" type="ORF">GLAREA_00442</name>
</gene>
<reference evidence="2 3" key="1">
    <citation type="journal article" date="2013" name="BMC Genomics">
        <title>Genomics-driven discovery of the pneumocandin biosynthetic gene cluster in the fungus Glarea lozoyensis.</title>
        <authorList>
            <person name="Chen L."/>
            <person name="Yue Q."/>
            <person name="Zhang X."/>
            <person name="Xiang M."/>
            <person name="Wang C."/>
            <person name="Li S."/>
            <person name="Che Y."/>
            <person name="Ortiz-Lopez F.J."/>
            <person name="Bills G.F."/>
            <person name="Liu X."/>
            <person name="An Z."/>
        </authorList>
    </citation>
    <scope>NUCLEOTIDE SEQUENCE [LARGE SCALE GENOMIC DNA]</scope>
    <source>
        <strain evidence="3">ATCC 20868 / MF5171</strain>
    </source>
</reference>
<feature type="region of interest" description="Disordered" evidence="1">
    <location>
        <begin position="64"/>
        <end position="201"/>
    </location>
</feature>
<feature type="compositionally biased region" description="Polar residues" evidence="1">
    <location>
        <begin position="762"/>
        <end position="774"/>
    </location>
</feature>
<feature type="compositionally biased region" description="Low complexity" evidence="1">
    <location>
        <begin position="173"/>
        <end position="196"/>
    </location>
</feature>
<proteinExistence type="predicted"/>
<evidence type="ECO:0000313" key="2">
    <source>
        <dbReference type="EMBL" id="EPE29282.1"/>
    </source>
</evidence>
<name>S3CS98_GLAL2</name>
<feature type="compositionally biased region" description="Polar residues" evidence="1">
    <location>
        <begin position="349"/>
        <end position="373"/>
    </location>
</feature>
<feature type="compositionally biased region" description="Acidic residues" evidence="1">
    <location>
        <begin position="452"/>
        <end position="468"/>
    </location>
</feature>
<dbReference type="PANTHER" id="PTHR42068:SF1">
    <property type="entry name" value="YALI0B18964P"/>
    <property type="match status" value="1"/>
</dbReference>
<feature type="region of interest" description="Disordered" evidence="1">
    <location>
        <begin position="866"/>
        <end position="911"/>
    </location>
</feature>
<feature type="region of interest" description="Disordered" evidence="1">
    <location>
        <begin position="1"/>
        <end position="35"/>
    </location>
</feature>
<feature type="compositionally biased region" description="Low complexity" evidence="1">
    <location>
        <begin position="732"/>
        <end position="746"/>
    </location>
</feature>
<dbReference type="AlphaFoldDB" id="S3CS98"/>
<dbReference type="eggNOG" id="ENOG502S93S">
    <property type="taxonomic scope" value="Eukaryota"/>
</dbReference>
<protein>
    <submittedName>
        <fullName evidence="2">Uncharacterized protein</fullName>
    </submittedName>
</protein>
<sequence length="911" mass="98288">MPRAFKGFGRRKSTANELDDAPEEPVGGSVSSFKVFERPANAGSKSFDGGLKYAKALNVPAARPNTTHLEEDNMFDHLGKNRGSGASNSNTTSTTDNSSRLSAASTAPSSTEEWRDPHGRPYSDVPLPPIPKSSSGFSLKNAGRAMSWSRNKNGPAPSPPKETASPAAAPQEATPTSRARAVTASSYASTTTPPKLNGDKDLGLSLGGDFADMFSGFGKRKSQVLEAENNRAFSRSPEETRTTNLYVDKNRDLMAPVASPYSVASQTSNDGLMGNASPPPVPQHSSTMPFSRPQKPGDGLRRSSNGPKRQSTLEYGEAVDEDAKLLRESVNASRRMNDPSYSRARDSWINPSPSSRTPEQSSIPSWKNQSVETTPRAKKVEPQAQDEDLFDTSMYASASAAQRFQEKPSSPPPRPGSTPRAQSKVMTPQQFERYKQDQDRLKMLGGRTKTEEESDEEEINYDDEDDETEKNRQLAKQRRKQEAHMAVYRQQMMKVTGESASAAPPVRASVFPSHSSPNLASTLGKPADEEEEDEEIPLGILQAHGFPNKNRPPMRNSGSNPNLRGSAQSTAGGVVDPRLPVFARKLPEDPYFGAGIVNHAPRESMAFNTSGGSVHGGSSRGLPPGGLVGVIASEERSRAARRGSPNAQGEYSPVPPMGGFNGMGMPPGAAGSMMNGMSPGMPMGPGMGQMGSMGQMPMMPMLTPGDQAQIQMNQQMQQFMQMQMQFMQMMTTPGGQQPGSPQMGPMNGHMSQQPSAGPRPNSPQVRVGSSHQQPQRAMTMMDVNAAPWMQQNRGSLYAPSMHAQGMGYAPSIAPSERSNIGLPGRYRPVSHVMMDNKSRTSTMSGALGGWNAENKAPGATIRAVKANGNASDEDDEEGWGQMAKKREQKKSKWRTKKDSNNGLKEMLGYTQ</sequence>
<dbReference type="KEGG" id="glz:GLAREA_00442"/>
<dbReference type="EMBL" id="KE145367">
    <property type="protein sequence ID" value="EPE29282.1"/>
    <property type="molecule type" value="Genomic_DNA"/>
</dbReference>
<evidence type="ECO:0000313" key="3">
    <source>
        <dbReference type="Proteomes" id="UP000016922"/>
    </source>
</evidence>
<feature type="compositionally biased region" description="Basic and acidic residues" evidence="1">
    <location>
        <begin position="68"/>
        <end position="79"/>
    </location>
</feature>